<reference evidence="1 2" key="1">
    <citation type="submission" date="2019-10" db="EMBL/GenBank/DDBJ databases">
        <title>The Genome Sequence of Clostridium tarantellae Isolated from Fish Brain.</title>
        <authorList>
            <person name="Bano L."/>
            <person name="Kiel M."/>
            <person name="Sales G."/>
            <person name="Doxey A.C."/>
            <person name="Mansfield M.J."/>
            <person name="Schiavone M."/>
            <person name="Rossetto O."/>
            <person name="Pirazzini M."/>
            <person name="Dobrindt U."/>
            <person name="Montecucco C."/>
        </authorList>
    </citation>
    <scope>NUCLEOTIDE SEQUENCE [LARGE SCALE GENOMIC DNA]</scope>
    <source>
        <strain evidence="1 2">DSM 3997</strain>
    </source>
</reference>
<keyword evidence="2" id="KW-1185">Reference proteome</keyword>
<evidence type="ECO:0000313" key="2">
    <source>
        <dbReference type="Proteomes" id="UP000430345"/>
    </source>
</evidence>
<organism evidence="1 2">
    <name type="scientific">Clostridium tarantellae</name>
    <dbReference type="NCBI Taxonomy" id="39493"/>
    <lineage>
        <taxon>Bacteria</taxon>
        <taxon>Bacillati</taxon>
        <taxon>Bacillota</taxon>
        <taxon>Clostridia</taxon>
        <taxon>Eubacteriales</taxon>
        <taxon>Clostridiaceae</taxon>
        <taxon>Clostridium</taxon>
    </lineage>
</organism>
<comment type="caution">
    <text evidence="1">The sequence shown here is derived from an EMBL/GenBank/DDBJ whole genome shotgun (WGS) entry which is preliminary data.</text>
</comment>
<sequence length="143" mass="16989">MIKFFKKNKFINKFIVILLLFSFIIIKLNNNKLNVRAEPLFQSNVYIKINSINKDSVVFTFFNSANENLVYIYKIDLIDTKKNEVIKEFEAYTNLLLKENTLNTMVFKVNKLKEKNQYIIRITSKECLNGIKIKSIEFKFKTL</sequence>
<proteinExistence type="predicted"/>
<dbReference type="Proteomes" id="UP000430345">
    <property type="component" value="Unassembled WGS sequence"/>
</dbReference>
<dbReference type="AlphaFoldDB" id="A0A6I1MVL5"/>
<evidence type="ECO:0000313" key="1">
    <source>
        <dbReference type="EMBL" id="MPQ44219.1"/>
    </source>
</evidence>
<name>A0A6I1MVL5_9CLOT</name>
<dbReference type="EMBL" id="WHJC01000170">
    <property type="protein sequence ID" value="MPQ44219.1"/>
    <property type="molecule type" value="Genomic_DNA"/>
</dbReference>
<protein>
    <submittedName>
        <fullName evidence="1">Uncharacterized protein</fullName>
    </submittedName>
</protein>
<accession>A0A6I1MVL5</accession>
<dbReference type="RefSeq" id="WP_152890502.1">
    <property type="nucleotide sequence ID" value="NZ_WHJC01000170.1"/>
</dbReference>
<gene>
    <name evidence="1" type="ORF">GBZ86_10635</name>
</gene>